<feature type="compositionally biased region" description="Polar residues" evidence="1">
    <location>
        <begin position="230"/>
        <end position="252"/>
    </location>
</feature>
<feature type="compositionally biased region" description="Basic and acidic residues" evidence="1">
    <location>
        <begin position="285"/>
        <end position="299"/>
    </location>
</feature>
<proteinExistence type="predicted"/>
<evidence type="ECO:0000313" key="2">
    <source>
        <dbReference type="EMBL" id="ELQ40581.1"/>
    </source>
</evidence>
<feature type="region of interest" description="Disordered" evidence="1">
    <location>
        <begin position="230"/>
        <end position="305"/>
    </location>
</feature>
<reference evidence="2" key="1">
    <citation type="journal article" date="2012" name="PLoS Genet.">
        <title>Comparative analysis of the genomes of two field isolates of the rice blast fungus Magnaporthe oryzae.</title>
        <authorList>
            <person name="Xue M."/>
            <person name="Yang J."/>
            <person name="Li Z."/>
            <person name="Hu S."/>
            <person name="Yao N."/>
            <person name="Dean R.A."/>
            <person name="Zhao W."/>
            <person name="Shen M."/>
            <person name="Zhang H."/>
            <person name="Li C."/>
            <person name="Liu L."/>
            <person name="Cao L."/>
            <person name="Xu X."/>
            <person name="Xing Y."/>
            <person name="Hsiang T."/>
            <person name="Zhang Z."/>
            <person name="Xu J.R."/>
            <person name="Peng Y.L."/>
        </authorList>
    </citation>
    <scope>NUCLEOTIDE SEQUENCE</scope>
    <source>
        <strain evidence="2">Y34</strain>
    </source>
</reference>
<dbReference type="Proteomes" id="UP000011086">
    <property type="component" value="Unassembled WGS sequence"/>
</dbReference>
<feature type="compositionally biased region" description="Polar residues" evidence="1">
    <location>
        <begin position="145"/>
        <end position="160"/>
    </location>
</feature>
<gene>
    <name evidence="2" type="ORF">OOU_Y34scaffold00414g12</name>
</gene>
<sequence length="305" mass="32105">MSSDDQNNNNNAPNTNNDVNGPNDMSRNRRASVSSTAFTNLFQRSNSTSAGTPALPGPIATAMNDHRRRLSVSTIGLSGTSPTTMATPFGLRRGSLSTNGSESIDESAIDEDEVGAPNSRTAPATPFTRRMSFGTQAMRNMRTGRGTSPGTNGMATTIPSATVGHPRRSSVCGLSSSTAASGDSVPDQAVPKSHSPAQQGQTTFPKTAIDALSASARPTDQGFNWSEQFRSRAESTVTGSRPQFSFGSSVGTSPPRPGGVGPQHDRAKSISEMPAPPAQTPQARSEPRKPDAFQERILKGDFYMD</sequence>
<feature type="compositionally biased region" description="Acidic residues" evidence="1">
    <location>
        <begin position="103"/>
        <end position="114"/>
    </location>
</feature>
<protein>
    <submittedName>
        <fullName evidence="2">Uncharacterized protein</fullName>
    </submittedName>
</protein>
<feature type="region of interest" description="Disordered" evidence="1">
    <location>
        <begin position="143"/>
        <end position="203"/>
    </location>
</feature>
<feature type="region of interest" description="Disordered" evidence="1">
    <location>
        <begin position="1"/>
        <end position="126"/>
    </location>
</feature>
<name>A0AA97P1X0_PYRO3</name>
<feature type="compositionally biased region" description="Polar residues" evidence="1">
    <location>
        <begin position="71"/>
        <end position="86"/>
    </location>
</feature>
<feature type="compositionally biased region" description="Polar residues" evidence="1">
    <location>
        <begin position="172"/>
        <end position="181"/>
    </location>
</feature>
<feature type="compositionally biased region" description="Polar residues" evidence="1">
    <location>
        <begin position="31"/>
        <end position="51"/>
    </location>
</feature>
<feature type="compositionally biased region" description="Low complexity" evidence="1">
    <location>
        <begin position="1"/>
        <end position="24"/>
    </location>
</feature>
<organism evidence="2">
    <name type="scientific">Pyricularia oryzae (strain Y34)</name>
    <name type="common">Rice blast fungus</name>
    <name type="synonym">Magnaporthe oryzae</name>
    <dbReference type="NCBI Taxonomy" id="1143189"/>
    <lineage>
        <taxon>Eukaryota</taxon>
        <taxon>Fungi</taxon>
        <taxon>Dikarya</taxon>
        <taxon>Ascomycota</taxon>
        <taxon>Pezizomycotina</taxon>
        <taxon>Sordariomycetes</taxon>
        <taxon>Sordariomycetidae</taxon>
        <taxon>Magnaporthales</taxon>
        <taxon>Pyriculariaceae</taxon>
        <taxon>Pyricularia</taxon>
    </lineage>
</organism>
<accession>A0AA97P1X0</accession>
<dbReference type="AlphaFoldDB" id="A0AA97P1X0"/>
<dbReference type="EMBL" id="JH792951">
    <property type="protein sequence ID" value="ELQ40581.1"/>
    <property type="molecule type" value="Genomic_DNA"/>
</dbReference>
<evidence type="ECO:0000256" key="1">
    <source>
        <dbReference type="SAM" id="MobiDB-lite"/>
    </source>
</evidence>